<dbReference type="InterPro" id="IPR006153">
    <property type="entry name" value="Cation/H_exchanger_TM"/>
</dbReference>
<keyword evidence="6 11" id="KW-0406">Ion transport</keyword>
<evidence type="ECO:0000256" key="8">
    <source>
        <dbReference type="ARBA" id="ARBA00023201"/>
    </source>
</evidence>
<dbReference type="Pfam" id="PF00999">
    <property type="entry name" value="Na_H_Exchanger"/>
    <property type="match status" value="1"/>
</dbReference>
<evidence type="ECO:0000256" key="4">
    <source>
        <dbReference type="ARBA" id="ARBA00022989"/>
    </source>
</evidence>
<dbReference type="PRINTS" id="PR01084">
    <property type="entry name" value="NAHEXCHNGR"/>
</dbReference>
<feature type="transmembrane region" description="Helical" evidence="13">
    <location>
        <begin position="152"/>
        <end position="174"/>
    </location>
</feature>
<evidence type="ECO:0000256" key="6">
    <source>
        <dbReference type="ARBA" id="ARBA00023065"/>
    </source>
</evidence>
<keyword evidence="4 13" id="KW-1133">Transmembrane helix</keyword>
<evidence type="ECO:0000256" key="7">
    <source>
        <dbReference type="ARBA" id="ARBA00023136"/>
    </source>
</evidence>
<feature type="transmembrane region" description="Helical" evidence="13">
    <location>
        <begin position="23"/>
        <end position="43"/>
    </location>
</feature>
<feature type="transmembrane region" description="Helical" evidence="13">
    <location>
        <begin position="90"/>
        <end position="107"/>
    </location>
</feature>
<dbReference type="GO" id="GO:0051453">
    <property type="term" value="P:regulation of intracellular pH"/>
    <property type="evidence" value="ECO:0007669"/>
    <property type="project" value="TreeGrafter"/>
</dbReference>
<dbReference type="InterPro" id="IPR004709">
    <property type="entry name" value="NaH_exchanger"/>
</dbReference>
<dbReference type="AlphaFoldDB" id="A0AAX4P080"/>
<dbReference type="InterPro" id="IPR018422">
    <property type="entry name" value="Cation/H_exchanger_CPA1"/>
</dbReference>
<keyword evidence="2 11" id="KW-0813">Transport</keyword>
<feature type="transmembrane region" description="Helical" evidence="13">
    <location>
        <begin position="183"/>
        <end position="202"/>
    </location>
</feature>
<dbReference type="PANTHER" id="PTHR10110">
    <property type="entry name" value="SODIUM/HYDROGEN EXCHANGER"/>
    <property type="match status" value="1"/>
</dbReference>
<dbReference type="GO" id="GO:0098719">
    <property type="term" value="P:sodium ion import across plasma membrane"/>
    <property type="evidence" value="ECO:0007669"/>
    <property type="project" value="TreeGrafter"/>
</dbReference>
<feature type="region of interest" description="Disordered" evidence="12">
    <location>
        <begin position="456"/>
        <end position="514"/>
    </location>
</feature>
<gene>
    <name evidence="15" type="ORF">HKI87_02g10160</name>
</gene>
<dbReference type="EMBL" id="CP151502">
    <property type="protein sequence ID" value="WZN59490.1"/>
    <property type="molecule type" value="Genomic_DNA"/>
</dbReference>
<feature type="transmembrane region" description="Helical" evidence="13">
    <location>
        <begin position="222"/>
        <end position="246"/>
    </location>
</feature>
<evidence type="ECO:0000256" key="9">
    <source>
        <dbReference type="ARBA" id="ARBA00047524"/>
    </source>
</evidence>
<evidence type="ECO:0000256" key="1">
    <source>
        <dbReference type="ARBA" id="ARBA00004141"/>
    </source>
</evidence>
<feature type="transmembrane region" description="Helical" evidence="13">
    <location>
        <begin position="311"/>
        <end position="332"/>
    </location>
</feature>
<keyword evidence="16" id="KW-1185">Reference proteome</keyword>
<evidence type="ECO:0000256" key="10">
    <source>
        <dbReference type="ARBA" id="ARBA00047912"/>
    </source>
</evidence>
<evidence type="ECO:0000259" key="14">
    <source>
        <dbReference type="Pfam" id="PF00999"/>
    </source>
</evidence>
<evidence type="ECO:0000256" key="11">
    <source>
        <dbReference type="RuleBase" id="RU003722"/>
    </source>
</evidence>
<name>A0AAX4P080_9CHLO</name>
<keyword evidence="11" id="KW-0050">Antiport</keyword>
<feature type="compositionally biased region" description="Basic and acidic residues" evidence="12">
    <location>
        <begin position="465"/>
        <end position="484"/>
    </location>
</feature>
<feature type="transmembrane region" description="Helical" evidence="13">
    <location>
        <begin position="258"/>
        <end position="276"/>
    </location>
</feature>
<keyword evidence="7 13" id="KW-0472">Membrane</keyword>
<dbReference type="NCBIfam" id="TIGR00840">
    <property type="entry name" value="b_cpa1"/>
    <property type="match status" value="1"/>
</dbReference>
<evidence type="ECO:0000313" key="15">
    <source>
        <dbReference type="EMBL" id="WZN59490.1"/>
    </source>
</evidence>
<organism evidence="15 16">
    <name type="scientific">Chloropicon roscoffensis</name>
    <dbReference type="NCBI Taxonomy" id="1461544"/>
    <lineage>
        <taxon>Eukaryota</taxon>
        <taxon>Viridiplantae</taxon>
        <taxon>Chlorophyta</taxon>
        <taxon>Chloropicophyceae</taxon>
        <taxon>Chloropicales</taxon>
        <taxon>Chloropicaceae</taxon>
        <taxon>Chloropicon</taxon>
    </lineage>
</organism>
<feature type="transmembrane region" description="Helical" evidence="13">
    <location>
        <begin position="282"/>
        <end position="299"/>
    </location>
</feature>
<dbReference type="GO" id="GO:0015385">
    <property type="term" value="F:sodium:proton antiporter activity"/>
    <property type="evidence" value="ECO:0007669"/>
    <property type="project" value="InterPro"/>
</dbReference>
<comment type="similarity">
    <text evidence="11">Belongs to the monovalent cation:proton antiporter 1 (CPA1) transporter (TC 2.A.36) family.</text>
</comment>
<dbReference type="GO" id="GO:0015386">
    <property type="term" value="F:potassium:proton antiporter activity"/>
    <property type="evidence" value="ECO:0007669"/>
    <property type="project" value="TreeGrafter"/>
</dbReference>
<evidence type="ECO:0000256" key="2">
    <source>
        <dbReference type="ARBA" id="ARBA00022448"/>
    </source>
</evidence>
<dbReference type="PANTHER" id="PTHR10110:SF187">
    <property type="entry name" value="SODIUM_HYDROGEN EXCHANGER"/>
    <property type="match status" value="1"/>
</dbReference>
<feature type="transmembrane region" description="Helical" evidence="13">
    <location>
        <begin position="50"/>
        <end position="70"/>
    </location>
</feature>
<sequence>MSGPDGSVAAPVEDLEGVEASEALAIMTQMCLIIFVFIAGYLLERKHVTFVSEAAVGLLVGVAAGGAAFAFTHKFDASAYGEWMNFSPDFFFFALLPPIIFDAGYSLDPKLFFGNFDAICTLAFLGTFVSAIIITTLVFVMGLAGACYELTFIQAGLFGSLISATDPVTTLAILGNVRADQNLYYLIFGESVLNDAVAIVMYQTLNEFQHQKFSVGSLGKAFGVFLMIFVGSCLIGAGFGLLSSLFYRFAQFRQREHYDIVEACLLVPVPVAAYMAAEGAGLSGIVSILFCGIVMARYTRQNLTKRTSENSLAFFKILARMSETFVFIYMGLSLFLGHQTFDMWGMWVMFVIAFLGMLAARVCNVLPGVALVNMRRSPESKISRRHQIFVWFSGLRGAIAFALAMKSTDDVGDEAGAVIFSVTLLIVLVTVLIFGGLTPLMLKKLDVLDKSSPYSPMAAGDSDDERPLGGKDHQSDSETKRDMSSVEMSDMRGTPESYVTSVELRSDAGSSDTPLRKFIRTASGKLSVQEIDKGLHKVFVSPQ</sequence>
<feature type="transmembrane region" description="Helical" evidence="13">
    <location>
        <begin position="417"/>
        <end position="442"/>
    </location>
</feature>
<evidence type="ECO:0000256" key="3">
    <source>
        <dbReference type="ARBA" id="ARBA00022692"/>
    </source>
</evidence>
<comment type="subcellular location">
    <subcellularLocation>
        <location evidence="1">Membrane</location>
        <topology evidence="1">Multi-pass membrane protein</topology>
    </subcellularLocation>
</comment>
<dbReference type="Proteomes" id="UP001472866">
    <property type="component" value="Chromosome 02"/>
</dbReference>
<feature type="domain" description="Cation/H+ exchanger transmembrane" evidence="14">
    <location>
        <begin position="34"/>
        <end position="444"/>
    </location>
</feature>
<evidence type="ECO:0000256" key="13">
    <source>
        <dbReference type="SAM" id="Phobius"/>
    </source>
</evidence>
<keyword evidence="8 11" id="KW-0739">Sodium transport</keyword>
<evidence type="ECO:0000256" key="12">
    <source>
        <dbReference type="SAM" id="MobiDB-lite"/>
    </source>
</evidence>
<keyword evidence="3 11" id="KW-0812">Transmembrane</keyword>
<reference evidence="15 16" key="1">
    <citation type="submission" date="2024-03" db="EMBL/GenBank/DDBJ databases">
        <title>Complete genome sequence of the green alga Chloropicon roscoffensis RCC1871.</title>
        <authorList>
            <person name="Lemieux C."/>
            <person name="Pombert J.-F."/>
            <person name="Otis C."/>
            <person name="Turmel M."/>
        </authorList>
    </citation>
    <scope>NUCLEOTIDE SEQUENCE [LARGE SCALE GENOMIC DNA]</scope>
    <source>
        <strain evidence="15 16">RCC1871</strain>
    </source>
</reference>
<keyword evidence="5" id="KW-0915">Sodium</keyword>
<evidence type="ECO:0000256" key="5">
    <source>
        <dbReference type="ARBA" id="ARBA00023053"/>
    </source>
</evidence>
<dbReference type="GO" id="GO:0005886">
    <property type="term" value="C:plasma membrane"/>
    <property type="evidence" value="ECO:0007669"/>
    <property type="project" value="TreeGrafter"/>
</dbReference>
<feature type="transmembrane region" description="Helical" evidence="13">
    <location>
        <begin position="119"/>
        <end position="146"/>
    </location>
</feature>
<dbReference type="GO" id="GO:0005768">
    <property type="term" value="C:endosome"/>
    <property type="evidence" value="ECO:0007669"/>
    <property type="project" value="TreeGrafter"/>
</dbReference>
<evidence type="ECO:0000313" key="16">
    <source>
        <dbReference type="Proteomes" id="UP001472866"/>
    </source>
</evidence>
<proteinExistence type="inferred from homology"/>
<comment type="catalytic activity">
    <reaction evidence="10">
        <text>K(+)(in) + H(+)(out) = K(+)(out) + H(+)(in)</text>
        <dbReference type="Rhea" id="RHEA:29467"/>
        <dbReference type="ChEBI" id="CHEBI:15378"/>
        <dbReference type="ChEBI" id="CHEBI:29103"/>
    </reaction>
</comment>
<accession>A0AAX4P080</accession>
<dbReference type="Gene3D" id="6.10.140.1330">
    <property type="match status" value="1"/>
</dbReference>
<feature type="transmembrane region" description="Helical" evidence="13">
    <location>
        <begin position="344"/>
        <end position="367"/>
    </location>
</feature>
<protein>
    <recommendedName>
        <fullName evidence="11">Sodium/hydrogen exchanger</fullName>
    </recommendedName>
</protein>
<feature type="transmembrane region" description="Helical" evidence="13">
    <location>
        <begin position="388"/>
        <end position="405"/>
    </location>
</feature>
<comment type="catalytic activity">
    <reaction evidence="9">
        <text>Na(+)(in) + H(+)(out) = Na(+)(out) + H(+)(in)</text>
        <dbReference type="Rhea" id="RHEA:29419"/>
        <dbReference type="ChEBI" id="CHEBI:15378"/>
        <dbReference type="ChEBI" id="CHEBI:29101"/>
    </reaction>
</comment>